<comment type="caution">
    <text evidence="2">The sequence shown here is derived from an EMBL/GenBank/DDBJ whole genome shotgun (WGS) entry which is preliminary data.</text>
</comment>
<reference evidence="2 3" key="1">
    <citation type="submission" date="2023-11" db="EMBL/GenBank/DDBJ databases">
        <title>Halocaridina rubra genome assembly.</title>
        <authorList>
            <person name="Smith C."/>
        </authorList>
    </citation>
    <scope>NUCLEOTIDE SEQUENCE [LARGE SCALE GENOMIC DNA]</scope>
    <source>
        <strain evidence="2">EP-1</strain>
        <tissue evidence="2">Whole</tissue>
    </source>
</reference>
<evidence type="ECO:0000313" key="2">
    <source>
        <dbReference type="EMBL" id="KAK7075023.1"/>
    </source>
</evidence>
<evidence type="ECO:0000313" key="3">
    <source>
        <dbReference type="Proteomes" id="UP001381693"/>
    </source>
</evidence>
<proteinExistence type="predicted"/>
<name>A0AAN9A4U5_HALRR</name>
<dbReference type="EMBL" id="JAXCGZ010011386">
    <property type="protein sequence ID" value="KAK7075023.1"/>
    <property type="molecule type" value="Genomic_DNA"/>
</dbReference>
<keyword evidence="3" id="KW-1185">Reference proteome</keyword>
<sequence>MPNRQSKQTSLVRGSSESVHTSKYNTSEPRQRTAEAIDIQDDNRQAGGDRNSIIHLPLLHLWEEHKSAEEIITAIKTFQTITDEQEETGTH</sequence>
<feature type="non-terminal residue" evidence="2">
    <location>
        <position position="91"/>
    </location>
</feature>
<protein>
    <submittedName>
        <fullName evidence="2">Uncharacterized protein</fullName>
    </submittedName>
</protein>
<organism evidence="2 3">
    <name type="scientific">Halocaridina rubra</name>
    <name type="common">Hawaiian red shrimp</name>
    <dbReference type="NCBI Taxonomy" id="373956"/>
    <lineage>
        <taxon>Eukaryota</taxon>
        <taxon>Metazoa</taxon>
        <taxon>Ecdysozoa</taxon>
        <taxon>Arthropoda</taxon>
        <taxon>Crustacea</taxon>
        <taxon>Multicrustacea</taxon>
        <taxon>Malacostraca</taxon>
        <taxon>Eumalacostraca</taxon>
        <taxon>Eucarida</taxon>
        <taxon>Decapoda</taxon>
        <taxon>Pleocyemata</taxon>
        <taxon>Caridea</taxon>
        <taxon>Atyoidea</taxon>
        <taxon>Atyidae</taxon>
        <taxon>Halocaridina</taxon>
    </lineage>
</organism>
<feature type="compositionally biased region" description="Polar residues" evidence="1">
    <location>
        <begin position="1"/>
        <end position="28"/>
    </location>
</feature>
<dbReference type="Proteomes" id="UP001381693">
    <property type="component" value="Unassembled WGS sequence"/>
</dbReference>
<gene>
    <name evidence="2" type="ORF">SK128_017029</name>
</gene>
<accession>A0AAN9A4U5</accession>
<evidence type="ECO:0000256" key="1">
    <source>
        <dbReference type="SAM" id="MobiDB-lite"/>
    </source>
</evidence>
<dbReference type="AlphaFoldDB" id="A0AAN9A4U5"/>
<feature type="region of interest" description="Disordered" evidence="1">
    <location>
        <begin position="1"/>
        <end position="50"/>
    </location>
</feature>